<reference evidence="6" key="1">
    <citation type="submission" date="2017-10" db="EMBL/GenBank/DDBJ databases">
        <title>Transcriptome Assembly of Sugarcane Aphid Adults.</title>
        <authorList>
            <person name="Scully E.D."/>
            <person name="Palmer N.A."/>
            <person name="Geib S.M."/>
            <person name="Sarath G."/>
            <person name="Sattler S.E."/>
        </authorList>
    </citation>
    <scope>NUCLEOTIDE SEQUENCE</scope>
    <source>
        <tissue evidence="6">Whole body</tissue>
    </source>
</reference>
<evidence type="ECO:0000313" key="6">
    <source>
        <dbReference type="EMBL" id="MBW19873.1"/>
    </source>
</evidence>
<organism evidence="6">
    <name type="scientific">Melanaphis sacchari</name>
    <dbReference type="NCBI Taxonomy" id="742174"/>
    <lineage>
        <taxon>Eukaryota</taxon>
        <taxon>Metazoa</taxon>
        <taxon>Ecdysozoa</taxon>
        <taxon>Arthropoda</taxon>
        <taxon>Hexapoda</taxon>
        <taxon>Insecta</taxon>
        <taxon>Pterygota</taxon>
        <taxon>Neoptera</taxon>
        <taxon>Paraneoptera</taxon>
        <taxon>Hemiptera</taxon>
        <taxon>Sternorrhyncha</taxon>
        <taxon>Aphidomorpha</taxon>
        <taxon>Aphidoidea</taxon>
        <taxon>Aphididae</taxon>
        <taxon>Aphidini</taxon>
        <taxon>Melanaphis</taxon>
    </lineage>
</organism>
<sequence length="442" mass="49754">MAHRRPAGGTSSPSSSVTDNENAIRLLESLQNDFKSLSMETKKKYPQIKEASEEAIVKLRNSAAVAADHLQQQQQQPHHHHHQIYYVVNQILYPVVQGCETKEPKIVKMCLGTIQKLITHRAVDQKGARYITDTLWMLMESGTEHVKVLQSVTLLLTTDCVVRGETLARNLVLCFRLHFTKDSQAVINTAGATVRQLVALVFERVMHEDEQLEQQLKDYNEDDNGDAQQQRNGIDSSAPLQDHKQQQNNRTQPLPQLHHHQYNGSNVSGNENISAVSSLAPCAADAYHMFQDLVRLVNTDRPYWLVGMTEMTRTFGLELLESVLSDFQPVFYKHMEFRYLLKERVCALVIKLFSPNVKHHSGNSSARRSTITNTGTGASSVSGNNNSSVMMMGVTGGAGSPTSNHRGDDRPHYAITVRLLRLVSILVRKYHKLLVCIHFINR</sequence>
<evidence type="ECO:0000256" key="3">
    <source>
        <dbReference type="SAM" id="MobiDB-lite"/>
    </source>
</evidence>
<keyword evidence="2" id="KW-0653">Protein transport</keyword>
<feature type="region of interest" description="Disordered" evidence="3">
    <location>
        <begin position="221"/>
        <end position="265"/>
    </location>
</feature>
<feature type="compositionally biased region" description="Low complexity" evidence="3">
    <location>
        <begin position="372"/>
        <end position="385"/>
    </location>
</feature>
<name>A0A2H8U004_9HEMI</name>
<evidence type="ECO:0000256" key="1">
    <source>
        <dbReference type="ARBA" id="ARBA00022448"/>
    </source>
</evidence>
<keyword evidence="1" id="KW-0813">Transport</keyword>
<feature type="compositionally biased region" description="Polar residues" evidence="3">
    <location>
        <begin position="9"/>
        <end position="21"/>
    </location>
</feature>
<dbReference type="Pfam" id="PF12783">
    <property type="entry name" value="Sec7-like_HUS"/>
    <property type="match status" value="1"/>
</dbReference>
<feature type="compositionally biased region" description="Polar residues" evidence="3">
    <location>
        <begin position="362"/>
        <end position="371"/>
    </location>
</feature>
<dbReference type="AlphaFoldDB" id="A0A2H8U004"/>
<evidence type="ECO:0000259" key="5">
    <source>
        <dbReference type="Pfam" id="PF16213"/>
    </source>
</evidence>
<proteinExistence type="predicted"/>
<dbReference type="GO" id="GO:0015031">
    <property type="term" value="P:protein transport"/>
    <property type="evidence" value="ECO:0007669"/>
    <property type="project" value="UniProtKB-KW"/>
</dbReference>
<feature type="region of interest" description="Disordered" evidence="3">
    <location>
        <begin position="1"/>
        <end position="21"/>
    </location>
</feature>
<evidence type="ECO:0000256" key="2">
    <source>
        <dbReference type="ARBA" id="ARBA00022927"/>
    </source>
</evidence>
<feature type="compositionally biased region" description="Polar residues" evidence="3">
    <location>
        <begin position="226"/>
        <end position="239"/>
    </location>
</feature>
<accession>A0A2H8U004</accession>
<feature type="domain" description="Mon2/Sec7/BIG1-like dimerisation and cyclophilin-binding" evidence="5">
    <location>
        <begin position="22"/>
        <end position="209"/>
    </location>
</feature>
<feature type="region of interest" description="Disordered" evidence="3">
    <location>
        <begin position="360"/>
        <end position="385"/>
    </location>
</feature>
<dbReference type="InterPro" id="IPR032691">
    <property type="entry name" value="Mon2/Sec7/BIG1-like_HUS"/>
</dbReference>
<dbReference type="Pfam" id="PF16213">
    <property type="entry name" value="DCB"/>
    <property type="match status" value="1"/>
</dbReference>
<evidence type="ECO:0000259" key="4">
    <source>
        <dbReference type="Pfam" id="PF12783"/>
    </source>
</evidence>
<dbReference type="OrthoDB" id="294853at2759"/>
<dbReference type="EMBL" id="GFXV01008068">
    <property type="protein sequence ID" value="MBW19873.1"/>
    <property type="molecule type" value="Transcribed_RNA"/>
</dbReference>
<feature type="domain" description="Mon2/Sec7/BIG1-like HUS" evidence="4">
    <location>
        <begin position="283"/>
        <end position="356"/>
    </location>
</feature>
<dbReference type="InterPro" id="IPR032629">
    <property type="entry name" value="DCB_dom"/>
</dbReference>
<gene>
    <name evidence="6" type="primary">mon2_3</name>
</gene>
<protein>
    <submittedName>
        <fullName evidence="6">Protein MON2</fullName>
    </submittedName>
</protein>